<keyword evidence="2" id="KW-0732">Signal</keyword>
<dbReference type="SUPFAM" id="SSF69304">
    <property type="entry name" value="Tricorn protease N-terminal domain"/>
    <property type="match status" value="1"/>
</dbReference>
<organism evidence="3 4">
    <name type="scientific">Enhygromyxa salina</name>
    <dbReference type="NCBI Taxonomy" id="215803"/>
    <lineage>
        <taxon>Bacteria</taxon>
        <taxon>Pseudomonadati</taxon>
        <taxon>Myxococcota</taxon>
        <taxon>Polyangia</taxon>
        <taxon>Nannocystales</taxon>
        <taxon>Nannocystaceae</taxon>
        <taxon>Enhygromyxa</taxon>
    </lineage>
</organism>
<dbReference type="AlphaFoldDB" id="A0A2S9XSI3"/>
<feature type="region of interest" description="Disordered" evidence="1">
    <location>
        <begin position="32"/>
        <end position="59"/>
    </location>
</feature>
<comment type="caution">
    <text evidence="3">The sequence shown here is derived from an EMBL/GenBank/DDBJ whole genome shotgun (WGS) entry which is preliminary data.</text>
</comment>
<feature type="compositionally biased region" description="Polar residues" evidence="1">
    <location>
        <begin position="40"/>
        <end position="53"/>
    </location>
</feature>
<feature type="signal peptide" evidence="2">
    <location>
        <begin position="1"/>
        <end position="32"/>
    </location>
</feature>
<dbReference type="RefSeq" id="WP_106393024.1">
    <property type="nucleotide sequence ID" value="NZ_PVNK01000166.1"/>
</dbReference>
<proteinExistence type="predicted"/>
<dbReference type="EMBL" id="PVNK01000166">
    <property type="protein sequence ID" value="PRP95818.1"/>
    <property type="molecule type" value="Genomic_DNA"/>
</dbReference>
<dbReference type="SUPFAM" id="SSF63829">
    <property type="entry name" value="Calcium-dependent phosphotriesterase"/>
    <property type="match status" value="1"/>
</dbReference>
<name>A0A2S9XSI3_9BACT</name>
<evidence type="ECO:0000313" key="4">
    <source>
        <dbReference type="Proteomes" id="UP000237968"/>
    </source>
</evidence>
<accession>A0A2S9XSI3</accession>
<feature type="chain" id="PRO_5015773223" description="WD domain, G-beta repeat" evidence="2">
    <location>
        <begin position="33"/>
        <end position="751"/>
    </location>
</feature>
<evidence type="ECO:0000256" key="1">
    <source>
        <dbReference type="SAM" id="MobiDB-lite"/>
    </source>
</evidence>
<dbReference type="PROSITE" id="PS51257">
    <property type="entry name" value="PROKAR_LIPOPROTEIN"/>
    <property type="match status" value="1"/>
</dbReference>
<evidence type="ECO:0000256" key="2">
    <source>
        <dbReference type="SAM" id="SignalP"/>
    </source>
</evidence>
<dbReference type="OrthoDB" id="5492308at2"/>
<evidence type="ECO:0008006" key="5">
    <source>
        <dbReference type="Google" id="ProtNLM"/>
    </source>
</evidence>
<dbReference type="Proteomes" id="UP000237968">
    <property type="component" value="Unassembled WGS sequence"/>
</dbReference>
<evidence type="ECO:0000313" key="3">
    <source>
        <dbReference type="EMBL" id="PRP95818.1"/>
    </source>
</evidence>
<reference evidence="3 4" key="1">
    <citation type="submission" date="2018-03" db="EMBL/GenBank/DDBJ databases">
        <title>Draft Genome Sequences of the Obligatory Marine Myxobacteria Enhygromyxa salina SWB005.</title>
        <authorList>
            <person name="Poehlein A."/>
            <person name="Moghaddam J.A."/>
            <person name="Harms H."/>
            <person name="Alanjari M."/>
            <person name="Koenig G.M."/>
            <person name="Daniel R."/>
            <person name="Schaeberle T.F."/>
        </authorList>
    </citation>
    <scope>NUCLEOTIDE SEQUENCE [LARGE SCALE GENOMIC DNA]</scope>
    <source>
        <strain evidence="3 4">SWB005</strain>
    </source>
</reference>
<keyword evidence="4" id="KW-1185">Reference proteome</keyword>
<gene>
    <name evidence="3" type="ORF">ENSA5_36870</name>
</gene>
<protein>
    <recommendedName>
        <fullName evidence="5">WD domain, G-beta repeat</fullName>
    </recommendedName>
</protein>
<sequence>MNTKTTTIAHPRWLTALSLPLLLAGLSCQGSGSGKVLSEPSPSGDPTTTNSPDAAQPAGPRTLALTRGVAPRGQLTEAVLDARGEVALSLDRFGGVLLWPSIRSGDASASSPLSLPAREPLWMSVGQNGAGRFTVALLDSSNAGQFGLVELGQGGEGPRYTELFTTPPSDPLLEVHVLDGGERILALGVDHSLRLYDREGALLSTIDERGFIPWQLRVTGGVGEAPHIAVVLAQPLRVQMIELDEDQLRAVGEARAVELDRGPNRNDLALSPDGTTVAALRRPKAKTRKWSIELLDLATGARELIAGRTDTLVRPRMHFVTPDKLLLESGSGKGFWVDLDEAVTPPKPSDVDPDSKFAKRLSLSLSHTKIRLPGSAEELWQGTVEDDRGARMHASVVNGVRVTFEHGKEGVLIVEPLDPEQAASAGTHLELGFPPLELHAAALDAKGERVAWASADALHVEPTSGDAGLRSLGHSLGEPLALYFVGDRLLHFGGPDSSRAATLLAVGEGELGEVVAAERLDLDWGVHAVDYQALGPDKGVLVYVDDKPSAPMRAIEVAGDTLSPIRSVEGDARDAWVHLRKLRAEAVTKLVEDAVGELPTQFRGEGIDEWARDSQGRWFLTEHSQRTPLSVLRPDGTIEAEVELPAGQGRSLVLSPDGSRLAVVQFRGDRFERQDLLVSIYTTDGFERLWTRGLFSRSQRRSDELVDVRWSGDGSRVAVLNSGDGEVYDTATGDRLAERETATLRVEEVAD</sequence>